<evidence type="ECO:0000256" key="1">
    <source>
        <dbReference type="ARBA" id="ARBA00022723"/>
    </source>
</evidence>
<feature type="binding site" evidence="4">
    <location>
        <position position="92"/>
    </location>
    <ligand>
        <name>Mg(2+)</name>
        <dbReference type="ChEBI" id="CHEBI:18420"/>
        <label>1</label>
        <note>catalytic</note>
    </ligand>
</feature>
<evidence type="ECO:0000256" key="3">
    <source>
        <dbReference type="ARBA" id="ARBA00022842"/>
    </source>
</evidence>
<evidence type="ECO:0000313" key="5">
    <source>
        <dbReference type="EMBL" id="PFG16146.1"/>
    </source>
</evidence>
<dbReference type="OrthoDB" id="9772456at2"/>
<dbReference type="GO" id="GO:0046872">
    <property type="term" value="F:metal ion binding"/>
    <property type="evidence" value="ECO:0007669"/>
    <property type="project" value="UniProtKB-KW"/>
</dbReference>
<sequence>MQTDQVSDLLFEVADQLIMPRFGALDSSDISEKQPGDLVTVADREAEVELGRRLCEGDSDALIVGEEGVFSDPRCLDLLSRVAHAWVIDPIDGTRNFARGKPDFAVMLAETRFGETVRGWIWQPAHQKLYVAELGAGVTCNGEPLPTIPASPRTVPLGATYLPVPGEEWAEVKVIRSWGSCGIDYPKLITGAVDFLSYRSMFPWDHLAGALMLTELGGRIATDTGEEYGAGVIGRRLLAAATPQLWIATRDGLFGE</sequence>
<dbReference type="InterPro" id="IPR000760">
    <property type="entry name" value="Inositol_monophosphatase-like"/>
</dbReference>
<evidence type="ECO:0000313" key="6">
    <source>
        <dbReference type="Proteomes" id="UP000226079"/>
    </source>
</evidence>
<keyword evidence="3 4" id="KW-0460">Magnesium</keyword>
<dbReference type="GO" id="GO:0007165">
    <property type="term" value="P:signal transduction"/>
    <property type="evidence" value="ECO:0007669"/>
    <property type="project" value="TreeGrafter"/>
</dbReference>
<comment type="cofactor">
    <cofactor evidence="4">
        <name>Mg(2+)</name>
        <dbReference type="ChEBI" id="CHEBI:18420"/>
    </cofactor>
</comment>
<feature type="binding site" evidence="4">
    <location>
        <position position="91"/>
    </location>
    <ligand>
        <name>Mg(2+)</name>
        <dbReference type="ChEBI" id="CHEBI:18420"/>
        <label>1</label>
        <note>catalytic</note>
    </ligand>
</feature>
<reference evidence="5 6" key="1">
    <citation type="submission" date="2017-10" db="EMBL/GenBank/DDBJ databases">
        <title>Sequencing the genomes of 1000 actinobacteria strains.</title>
        <authorList>
            <person name="Klenk H.-P."/>
        </authorList>
    </citation>
    <scope>NUCLEOTIDE SEQUENCE [LARGE SCALE GENOMIC DNA]</scope>
    <source>
        <strain evidence="5 6">DSM 15597</strain>
    </source>
</reference>
<feature type="binding site" evidence="4">
    <location>
        <position position="89"/>
    </location>
    <ligand>
        <name>Mg(2+)</name>
        <dbReference type="ChEBI" id="CHEBI:18420"/>
        <label>1</label>
        <note>catalytic</note>
    </ligand>
</feature>
<proteinExistence type="predicted"/>
<dbReference type="PANTHER" id="PTHR20854">
    <property type="entry name" value="INOSITOL MONOPHOSPHATASE"/>
    <property type="match status" value="1"/>
</dbReference>
<keyword evidence="6" id="KW-1185">Reference proteome</keyword>
<keyword evidence="2" id="KW-0378">Hydrolase</keyword>
<dbReference type="Proteomes" id="UP000226079">
    <property type="component" value="Unassembled WGS sequence"/>
</dbReference>
<evidence type="ECO:0000256" key="2">
    <source>
        <dbReference type="ARBA" id="ARBA00022801"/>
    </source>
</evidence>
<gene>
    <name evidence="5" type="ORF">ATK74_0678</name>
</gene>
<dbReference type="AlphaFoldDB" id="A0A2A9CPR5"/>
<dbReference type="Gene3D" id="3.30.540.10">
    <property type="entry name" value="Fructose-1,6-Bisphosphatase, subunit A, domain 1"/>
    <property type="match status" value="1"/>
</dbReference>
<comment type="caution">
    <text evidence="5">The sequence shown here is derived from an EMBL/GenBank/DDBJ whole genome shotgun (WGS) entry which is preliminary data.</text>
</comment>
<dbReference type="PANTHER" id="PTHR20854:SF4">
    <property type="entry name" value="INOSITOL-1-MONOPHOSPHATASE-RELATED"/>
    <property type="match status" value="1"/>
</dbReference>
<dbReference type="GO" id="GO:0008934">
    <property type="term" value="F:inositol monophosphate 1-phosphatase activity"/>
    <property type="evidence" value="ECO:0007669"/>
    <property type="project" value="TreeGrafter"/>
</dbReference>
<accession>A0A2A9CPR5</accession>
<feature type="binding site" evidence="4">
    <location>
        <position position="205"/>
    </location>
    <ligand>
        <name>Mg(2+)</name>
        <dbReference type="ChEBI" id="CHEBI:18420"/>
        <label>1</label>
        <note>catalytic</note>
    </ligand>
</feature>
<evidence type="ECO:0000256" key="4">
    <source>
        <dbReference type="PIRSR" id="PIRSR600760-2"/>
    </source>
</evidence>
<organism evidence="5 6">
    <name type="scientific">Propionicimonas paludicola</name>
    <dbReference type="NCBI Taxonomy" id="185243"/>
    <lineage>
        <taxon>Bacteria</taxon>
        <taxon>Bacillati</taxon>
        <taxon>Actinomycetota</taxon>
        <taxon>Actinomycetes</taxon>
        <taxon>Propionibacteriales</taxon>
        <taxon>Nocardioidaceae</taxon>
        <taxon>Propionicimonas</taxon>
    </lineage>
</organism>
<dbReference type="PROSITE" id="PS00629">
    <property type="entry name" value="IMP_1"/>
    <property type="match status" value="1"/>
</dbReference>
<dbReference type="PRINTS" id="PR00377">
    <property type="entry name" value="IMPHPHTASES"/>
</dbReference>
<dbReference type="SUPFAM" id="SSF56655">
    <property type="entry name" value="Carbohydrate phosphatase"/>
    <property type="match status" value="1"/>
</dbReference>
<dbReference type="GO" id="GO:0006020">
    <property type="term" value="P:inositol metabolic process"/>
    <property type="evidence" value="ECO:0007669"/>
    <property type="project" value="TreeGrafter"/>
</dbReference>
<protein>
    <submittedName>
        <fullName evidence="5">Fructose-1,6-bisphosphatase/inositol monophosphatase family enzyme</fullName>
    </submittedName>
</protein>
<dbReference type="Gene3D" id="3.40.190.80">
    <property type="match status" value="1"/>
</dbReference>
<dbReference type="InterPro" id="IPR020583">
    <property type="entry name" value="Inositol_monoP_metal-BS"/>
</dbReference>
<keyword evidence="1 4" id="KW-0479">Metal-binding</keyword>
<dbReference type="Pfam" id="PF00459">
    <property type="entry name" value="Inositol_P"/>
    <property type="match status" value="1"/>
</dbReference>
<dbReference type="CDD" id="cd01637">
    <property type="entry name" value="IMPase_like"/>
    <property type="match status" value="1"/>
</dbReference>
<name>A0A2A9CPR5_9ACTN</name>
<feature type="binding site" evidence="4">
    <location>
        <position position="66"/>
    </location>
    <ligand>
        <name>Mg(2+)</name>
        <dbReference type="ChEBI" id="CHEBI:18420"/>
        <label>1</label>
        <note>catalytic</note>
    </ligand>
</feature>
<dbReference type="EMBL" id="PDJC01000001">
    <property type="protein sequence ID" value="PFG16146.1"/>
    <property type="molecule type" value="Genomic_DNA"/>
</dbReference>